<dbReference type="Proteomes" id="UP000315295">
    <property type="component" value="Unassembled WGS sequence"/>
</dbReference>
<dbReference type="Pfam" id="PF01582">
    <property type="entry name" value="TIR"/>
    <property type="match status" value="1"/>
</dbReference>
<dbReference type="InterPro" id="IPR002182">
    <property type="entry name" value="NB-ARC"/>
</dbReference>
<dbReference type="FunFam" id="3.40.50.10140:FF:000007">
    <property type="entry name" value="Disease resistance protein (TIR-NBS-LRR class)"/>
    <property type="match status" value="1"/>
</dbReference>
<organism evidence="10 11">
    <name type="scientific">Malus baccata</name>
    <name type="common">Siberian crab apple</name>
    <name type="synonym">Pyrus baccata</name>
    <dbReference type="NCBI Taxonomy" id="106549"/>
    <lineage>
        <taxon>Eukaryota</taxon>
        <taxon>Viridiplantae</taxon>
        <taxon>Streptophyta</taxon>
        <taxon>Embryophyta</taxon>
        <taxon>Tracheophyta</taxon>
        <taxon>Spermatophyta</taxon>
        <taxon>Magnoliopsida</taxon>
        <taxon>eudicotyledons</taxon>
        <taxon>Gunneridae</taxon>
        <taxon>Pentapetalae</taxon>
        <taxon>rosids</taxon>
        <taxon>fabids</taxon>
        <taxon>Rosales</taxon>
        <taxon>Rosaceae</taxon>
        <taxon>Amygdaloideae</taxon>
        <taxon>Maleae</taxon>
        <taxon>Malus</taxon>
    </lineage>
</organism>
<dbReference type="PANTHER" id="PTHR11017:SF527">
    <property type="entry name" value="TMV RESISTANCE PROTEIN N-LIKE"/>
    <property type="match status" value="1"/>
</dbReference>
<dbReference type="EC" id="3.2.2.6" evidence="1"/>
<protein>
    <recommendedName>
        <fullName evidence="1">ADP-ribosyl cyclase/cyclic ADP-ribose hydrolase</fullName>
        <ecNumber evidence="1">3.2.2.6</ecNumber>
    </recommendedName>
</protein>
<name>A0A540NR11_MALBA</name>
<evidence type="ECO:0000256" key="5">
    <source>
        <dbReference type="ARBA" id="ARBA00022821"/>
    </source>
</evidence>
<evidence type="ECO:0000256" key="8">
    <source>
        <dbReference type="SAM" id="MobiDB-lite"/>
    </source>
</evidence>
<keyword evidence="6" id="KW-0520">NAD</keyword>
<dbReference type="InterPro" id="IPR003591">
    <property type="entry name" value="Leu-rich_rpt_typical-subtyp"/>
</dbReference>
<dbReference type="GO" id="GO:0061809">
    <property type="term" value="F:NAD+ nucleosidase activity, cyclic ADP-ribose generating"/>
    <property type="evidence" value="ECO:0007669"/>
    <property type="project" value="UniProtKB-EC"/>
</dbReference>
<dbReference type="Gene3D" id="3.40.50.10140">
    <property type="entry name" value="Toll/interleukin-1 receptor homology (TIR) domain"/>
    <property type="match status" value="1"/>
</dbReference>
<keyword evidence="5" id="KW-0611">Plant defense</keyword>
<evidence type="ECO:0000259" key="9">
    <source>
        <dbReference type="PROSITE" id="PS50104"/>
    </source>
</evidence>
<evidence type="ECO:0000256" key="2">
    <source>
        <dbReference type="ARBA" id="ARBA00022614"/>
    </source>
</evidence>
<evidence type="ECO:0000256" key="7">
    <source>
        <dbReference type="ARBA" id="ARBA00047304"/>
    </source>
</evidence>
<reference evidence="10 11" key="1">
    <citation type="journal article" date="2019" name="G3 (Bethesda)">
        <title>Sequencing of a Wild Apple (Malus baccata) Genome Unravels the Differences Between Cultivated and Wild Apple Species Regarding Disease Resistance and Cold Tolerance.</title>
        <authorList>
            <person name="Chen X."/>
        </authorList>
    </citation>
    <scope>NUCLEOTIDE SEQUENCE [LARGE SCALE GENOMIC DNA]</scope>
    <source>
        <strain evidence="11">cv. Shandingzi</strain>
        <tissue evidence="10">Leaves</tissue>
    </source>
</reference>
<sequence>MNFLEERMERWDRSRFRRELLDGSASASAPTARRWKYDVFLSFRGEDTRKGFTDHLYDKLQWRAIKTFKDDQGLERGTFISPELQSAIRESQFAIVVLSPNYASSTWCLSELAMIFQCMTKRGTILPIFYNVDPSDVRHQRGTFAEAFTKHEKEHKENMWLVDRWRASLTNVSNLAGWTSNDRYETELIKEVVEAIWKKVHPTYTLSGSTENLVGIDFRLKYIDMLLFVRANDVRFIGIWGMGGMGKTTLARLVYERISHEFQVISFLANIRERSSKSGLAHLQDQLLSLILKEKTTQVWDVYSGSTMTKNLLSNKKVLLILDDVDKLNQLEILAGKMDWFGPGSRIIVTTRNERLLIEHGIDKRYEVLGLNDDQALHLFSLKAFKTDHPEEDYVELSKCFVDYAGGHPLALKILGSSLYKRGQDAWNSALDKVKKAPNAVIFETLKISYDGLDEMEKKVFLDVACFHTGNDKERVIEILENCGFCARIVIDVLIEKSLLSILDGYVMMHDLTQEMGWEIVRQESYQEPGRRSRLWLHNEIFHIFMKDTGTEAIEGIALRLPELEQAQWNPESFSKICNLKFLQLHNLSLSVGPKYLSNALRFIDWSWYPSESLPQNFQPDELSELSLHHSKIDRLWSGMKNMSCLKYIDLSHSQNLTATPDFTGIQNLERLVLESCTNLVEIHPSIAVLKRLKILNFRNCNGIKSFPSALEMESLEVLVLSGCSKLKRVPEFVGNMKKLSTLSLDGTAIQDVPSSIDHLTGLISLDLKDCTSLLCLPTAICSLKSLKTLNLSGCSKLETIPENWEKIECLEELDLSGTAIRDSPSSLFLMKSLKVLSLRGCKGPPLKSWHSFLHFGLFPTKNPDPMGFVLTSLDYLYSLSKLDLSDCNLCEGAIPDDIGCLPSLEDLVLRGNDFVSLPASIRWLDSLKFLNLDSCKSLQELPDLPSNEELTVTTEDCTCLKVLPHPPNISRLRWFFFRAVNCYRLVGNEARNNMIFSMLQQFLQGTPPFVIHSFNIVTPGSEMPEWFNIQRAGDSIVVTLPDDVHPTRSKLKGFALCAVFAPQENPAALEIDSLECHACGIKCLSTVTGSMSGKTSLLVKGVYYHKAGQIRSDHLWLLYLSFKGYDPRNYWKGGFHQIEFSFKTFCSGPETNKCLKLKKCGVRLVKAEDHNNSNNSISLYEPMEDPHCALPEPANAESAIHMKQTTDHFDVAGSSGSSSISTKESVYKRLKYD</sequence>
<dbReference type="InterPro" id="IPR045344">
    <property type="entry name" value="C-JID"/>
</dbReference>
<dbReference type="EMBL" id="VIEB01000010">
    <property type="protein sequence ID" value="TQE13484.1"/>
    <property type="molecule type" value="Genomic_DNA"/>
</dbReference>
<evidence type="ECO:0000256" key="6">
    <source>
        <dbReference type="ARBA" id="ARBA00023027"/>
    </source>
</evidence>
<feature type="domain" description="TIR" evidence="9">
    <location>
        <begin position="35"/>
        <end position="200"/>
    </location>
</feature>
<dbReference type="Pfam" id="PF20160">
    <property type="entry name" value="C-JID"/>
    <property type="match status" value="1"/>
</dbReference>
<dbReference type="Gene3D" id="1.10.8.430">
    <property type="entry name" value="Helical domain of apoptotic protease-activating factors"/>
    <property type="match status" value="1"/>
</dbReference>
<evidence type="ECO:0000256" key="4">
    <source>
        <dbReference type="ARBA" id="ARBA00022801"/>
    </source>
</evidence>
<dbReference type="PROSITE" id="PS50104">
    <property type="entry name" value="TIR"/>
    <property type="match status" value="1"/>
</dbReference>
<evidence type="ECO:0000313" key="10">
    <source>
        <dbReference type="EMBL" id="TQE13484.1"/>
    </source>
</evidence>
<dbReference type="Pfam" id="PF00560">
    <property type="entry name" value="LRR_1"/>
    <property type="match status" value="1"/>
</dbReference>
<dbReference type="Gene3D" id="3.40.50.300">
    <property type="entry name" value="P-loop containing nucleotide triphosphate hydrolases"/>
    <property type="match status" value="1"/>
</dbReference>
<dbReference type="SUPFAM" id="SSF52540">
    <property type="entry name" value="P-loop containing nucleoside triphosphate hydrolases"/>
    <property type="match status" value="1"/>
</dbReference>
<evidence type="ECO:0000313" key="11">
    <source>
        <dbReference type="Proteomes" id="UP000315295"/>
    </source>
</evidence>
<evidence type="ECO:0000256" key="1">
    <source>
        <dbReference type="ARBA" id="ARBA00011982"/>
    </source>
</evidence>
<comment type="caution">
    <text evidence="10">The sequence shown here is derived from an EMBL/GenBank/DDBJ whole genome shotgun (WGS) entry which is preliminary data.</text>
</comment>
<keyword evidence="4" id="KW-0378">Hydrolase</keyword>
<dbReference type="Pfam" id="PF23598">
    <property type="entry name" value="LRR_14"/>
    <property type="match status" value="1"/>
</dbReference>
<evidence type="ECO:0000256" key="3">
    <source>
        <dbReference type="ARBA" id="ARBA00022737"/>
    </source>
</evidence>
<dbReference type="GO" id="GO:0007165">
    <property type="term" value="P:signal transduction"/>
    <property type="evidence" value="ECO:0007669"/>
    <property type="project" value="InterPro"/>
</dbReference>
<dbReference type="InterPro" id="IPR000157">
    <property type="entry name" value="TIR_dom"/>
</dbReference>
<dbReference type="InterPro" id="IPR001611">
    <property type="entry name" value="Leu-rich_rpt"/>
</dbReference>
<dbReference type="AlphaFoldDB" id="A0A540NR11"/>
<dbReference type="Gene3D" id="3.80.10.10">
    <property type="entry name" value="Ribonuclease Inhibitor"/>
    <property type="match status" value="2"/>
</dbReference>
<dbReference type="SMART" id="SM00369">
    <property type="entry name" value="LRR_TYP"/>
    <property type="match status" value="4"/>
</dbReference>
<keyword evidence="2" id="KW-0433">Leucine-rich repeat</keyword>
<accession>A0A540NR11</accession>
<feature type="region of interest" description="Disordered" evidence="8">
    <location>
        <begin position="1211"/>
        <end position="1234"/>
    </location>
</feature>
<dbReference type="SUPFAM" id="SSF52058">
    <property type="entry name" value="L domain-like"/>
    <property type="match status" value="2"/>
</dbReference>
<gene>
    <name evidence="10" type="ORF">C1H46_000815</name>
</gene>
<dbReference type="InterPro" id="IPR032675">
    <property type="entry name" value="LRR_dom_sf"/>
</dbReference>
<dbReference type="Pfam" id="PF00931">
    <property type="entry name" value="NB-ARC"/>
    <property type="match status" value="1"/>
</dbReference>
<dbReference type="PRINTS" id="PR00364">
    <property type="entry name" value="DISEASERSIST"/>
</dbReference>
<dbReference type="PANTHER" id="PTHR11017">
    <property type="entry name" value="LEUCINE-RICH REPEAT-CONTAINING PROTEIN"/>
    <property type="match status" value="1"/>
</dbReference>
<dbReference type="InterPro" id="IPR058192">
    <property type="entry name" value="WHD_ROQ1-like"/>
</dbReference>
<dbReference type="InterPro" id="IPR042197">
    <property type="entry name" value="Apaf_helical"/>
</dbReference>
<dbReference type="GO" id="GO:0051707">
    <property type="term" value="P:response to other organism"/>
    <property type="evidence" value="ECO:0007669"/>
    <property type="project" value="UniProtKB-ARBA"/>
</dbReference>
<dbReference type="SUPFAM" id="SSF52200">
    <property type="entry name" value="Toll/Interleukin receptor TIR domain"/>
    <property type="match status" value="1"/>
</dbReference>
<dbReference type="GO" id="GO:0043531">
    <property type="term" value="F:ADP binding"/>
    <property type="evidence" value="ECO:0007669"/>
    <property type="project" value="InterPro"/>
</dbReference>
<keyword evidence="11" id="KW-1185">Reference proteome</keyword>
<dbReference type="InterPro" id="IPR035897">
    <property type="entry name" value="Toll_tir_struct_dom_sf"/>
</dbReference>
<proteinExistence type="predicted"/>
<dbReference type="InterPro" id="IPR027417">
    <property type="entry name" value="P-loop_NTPase"/>
</dbReference>
<dbReference type="Pfam" id="PF23282">
    <property type="entry name" value="WHD_ROQ1"/>
    <property type="match status" value="1"/>
</dbReference>
<comment type="catalytic activity">
    <reaction evidence="7">
        <text>NAD(+) + H2O = ADP-D-ribose + nicotinamide + H(+)</text>
        <dbReference type="Rhea" id="RHEA:16301"/>
        <dbReference type="ChEBI" id="CHEBI:15377"/>
        <dbReference type="ChEBI" id="CHEBI:15378"/>
        <dbReference type="ChEBI" id="CHEBI:17154"/>
        <dbReference type="ChEBI" id="CHEBI:57540"/>
        <dbReference type="ChEBI" id="CHEBI:57967"/>
        <dbReference type="EC" id="3.2.2.6"/>
    </reaction>
    <physiologicalReaction direction="left-to-right" evidence="7">
        <dbReference type="Rhea" id="RHEA:16302"/>
    </physiologicalReaction>
</comment>
<keyword evidence="3" id="KW-0677">Repeat</keyword>
<dbReference type="InterPro" id="IPR055414">
    <property type="entry name" value="LRR_R13L4/SHOC2-like"/>
</dbReference>
<dbReference type="SMART" id="SM00255">
    <property type="entry name" value="TIR"/>
    <property type="match status" value="1"/>
</dbReference>
<dbReference type="GO" id="GO:0006952">
    <property type="term" value="P:defense response"/>
    <property type="evidence" value="ECO:0007669"/>
    <property type="project" value="UniProtKB-KW"/>
</dbReference>
<dbReference type="InterPro" id="IPR044974">
    <property type="entry name" value="Disease_R_plants"/>
</dbReference>